<dbReference type="Pfam" id="PF02311">
    <property type="entry name" value="AraC_binding"/>
    <property type="match status" value="1"/>
</dbReference>
<evidence type="ECO:0000256" key="3">
    <source>
        <dbReference type="ARBA" id="ARBA00023163"/>
    </source>
</evidence>
<evidence type="ECO:0000256" key="2">
    <source>
        <dbReference type="ARBA" id="ARBA00023125"/>
    </source>
</evidence>
<dbReference type="InterPro" id="IPR018060">
    <property type="entry name" value="HTH_AraC"/>
</dbReference>
<dbReference type="InterPro" id="IPR003313">
    <property type="entry name" value="AraC-bd"/>
</dbReference>
<dbReference type="SUPFAM" id="SSF46689">
    <property type="entry name" value="Homeodomain-like"/>
    <property type="match status" value="2"/>
</dbReference>
<dbReference type="InterPro" id="IPR037923">
    <property type="entry name" value="HTH-like"/>
</dbReference>
<organism evidence="5 6">
    <name type="scientific">Candidatus Acutalibacter pullicola</name>
    <dbReference type="NCBI Taxonomy" id="2838417"/>
    <lineage>
        <taxon>Bacteria</taxon>
        <taxon>Bacillati</taxon>
        <taxon>Bacillota</taxon>
        <taxon>Clostridia</taxon>
        <taxon>Eubacteriales</taxon>
        <taxon>Acutalibacteraceae</taxon>
        <taxon>Acutalibacter</taxon>
    </lineage>
</organism>
<reference evidence="5" key="1">
    <citation type="journal article" date="2021" name="PeerJ">
        <title>Extensive microbial diversity within the chicken gut microbiome revealed by metagenomics and culture.</title>
        <authorList>
            <person name="Gilroy R."/>
            <person name="Ravi A."/>
            <person name="Getino M."/>
            <person name="Pursley I."/>
            <person name="Horton D.L."/>
            <person name="Alikhan N.F."/>
            <person name="Baker D."/>
            <person name="Gharbi K."/>
            <person name="Hall N."/>
            <person name="Watson M."/>
            <person name="Adriaenssens E.M."/>
            <person name="Foster-Nyarko E."/>
            <person name="Jarju S."/>
            <person name="Secka A."/>
            <person name="Antonio M."/>
            <person name="Oren A."/>
            <person name="Chaudhuri R.R."/>
            <person name="La Ragione R."/>
            <person name="Hildebrand F."/>
            <person name="Pallen M.J."/>
        </authorList>
    </citation>
    <scope>NUCLEOTIDE SEQUENCE</scope>
    <source>
        <strain evidence="5">CHK185-1770</strain>
    </source>
</reference>
<dbReference type="PROSITE" id="PS00041">
    <property type="entry name" value="HTH_ARAC_FAMILY_1"/>
    <property type="match status" value="1"/>
</dbReference>
<dbReference type="SMART" id="SM00342">
    <property type="entry name" value="HTH_ARAC"/>
    <property type="match status" value="1"/>
</dbReference>
<dbReference type="Gene3D" id="1.10.10.60">
    <property type="entry name" value="Homeodomain-like"/>
    <property type="match status" value="2"/>
</dbReference>
<dbReference type="Proteomes" id="UP000826793">
    <property type="component" value="Unassembled WGS sequence"/>
</dbReference>
<comment type="caution">
    <text evidence="5">The sequence shown here is derived from an EMBL/GenBank/DDBJ whole genome shotgun (WGS) entry which is preliminary data.</text>
</comment>
<protein>
    <submittedName>
        <fullName evidence="5">AraC family transcriptional regulator</fullName>
    </submittedName>
</protein>
<evidence type="ECO:0000313" key="5">
    <source>
        <dbReference type="EMBL" id="HJB98555.1"/>
    </source>
</evidence>
<proteinExistence type="predicted"/>
<reference evidence="5" key="2">
    <citation type="submission" date="2021-04" db="EMBL/GenBank/DDBJ databases">
        <authorList>
            <person name="Gilroy R."/>
        </authorList>
    </citation>
    <scope>NUCLEOTIDE SEQUENCE</scope>
    <source>
        <strain evidence="5">CHK185-1770</strain>
    </source>
</reference>
<feature type="domain" description="HTH araC/xylS-type" evidence="4">
    <location>
        <begin position="183"/>
        <end position="281"/>
    </location>
</feature>
<dbReference type="InterPro" id="IPR009057">
    <property type="entry name" value="Homeodomain-like_sf"/>
</dbReference>
<dbReference type="SUPFAM" id="SSF51215">
    <property type="entry name" value="Regulatory protein AraC"/>
    <property type="match status" value="1"/>
</dbReference>
<sequence>MRYLATHEHAPRGTFDFPIALYYVDPSHPRYEMPFHWHMEHELILVLQGVLHLSVEGKACDLTQGDCMLIGDGSIHGGTPEGCIYECLVFDLERFLAGTTTCGQRVALLTEGDARLEGKFPAGAQAAAIVNQLFQAMETERPGYELTTMGLLWQLWGELLGKRLLGTAEPGLPRDMHRAQAVKNVLRRIRSSYSQPLTLEDLAAEAALEPKYFCRVFRQITGRTPINYLNYYRVECAAELLCTTQGSITDIALECGFGDVSYFSRMFRRYKGQTPGQYRRAHPVAG</sequence>
<dbReference type="AlphaFoldDB" id="A0A9D2MYE4"/>
<dbReference type="PANTHER" id="PTHR43280:SF28">
    <property type="entry name" value="HTH-TYPE TRANSCRIPTIONAL ACTIVATOR RHAS"/>
    <property type="match status" value="1"/>
</dbReference>
<gene>
    <name evidence="5" type="ORF">H9710_08265</name>
</gene>
<evidence type="ECO:0000313" key="6">
    <source>
        <dbReference type="Proteomes" id="UP000826793"/>
    </source>
</evidence>
<accession>A0A9D2MYE4</accession>
<dbReference type="EMBL" id="DWXG01000066">
    <property type="protein sequence ID" value="HJB98555.1"/>
    <property type="molecule type" value="Genomic_DNA"/>
</dbReference>
<keyword evidence="1" id="KW-0805">Transcription regulation</keyword>
<dbReference type="Pfam" id="PF12833">
    <property type="entry name" value="HTH_18"/>
    <property type="match status" value="1"/>
</dbReference>
<keyword evidence="3" id="KW-0804">Transcription</keyword>
<dbReference type="GO" id="GO:0043565">
    <property type="term" value="F:sequence-specific DNA binding"/>
    <property type="evidence" value="ECO:0007669"/>
    <property type="project" value="InterPro"/>
</dbReference>
<dbReference type="InterPro" id="IPR020449">
    <property type="entry name" value="Tscrpt_reg_AraC-type_HTH"/>
</dbReference>
<dbReference type="GO" id="GO:0003700">
    <property type="term" value="F:DNA-binding transcription factor activity"/>
    <property type="evidence" value="ECO:0007669"/>
    <property type="project" value="InterPro"/>
</dbReference>
<name>A0A9D2MYE4_9FIRM</name>
<evidence type="ECO:0000259" key="4">
    <source>
        <dbReference type="PROSITE" id="PS01124"/>
    </source>
</evidence>
<dbReference type="PROSITE" id="PS01124">
    <property type="entry name" value="HTH_ARAC_FAMILY_2"/>
    <property type="match status" value="1"/>
</dbReference>
<evidence type="ECO:0000256" key="1">
    <source>
        <dbReference type="ARBA" id="ARBA00023015"/>
    </source>
</evidence>
<dbReference type="Gene3D" id="2.60.120.10">
    <property type="entry name" value="Jelly Rolls"/>
    <property type="match status" value="1"/>
</dbReference>
<dbReference type="PANTHER" id="PTHR43280">
    <property type="entry name" value="ARAC-FAMILY TRANSCRIPTIONAL REGULATOR"/>
    <property type="match status" value="1"/>
</dbReference>
<dbReference type="PRINTS" id="PR00032">
    <property type="entry name" value="HTHARAC"/>
</dbReference>
<dbReference type="CDD" id="cd02208">
    <property type="entry name" value="cupin_RmlC-like"/>
    <property type="match status" value="1"/>
</dbReference>
<keyword evidence="2" id="KW-0238">DNA-binding</keyword>
<dbReference type="InterPro" id="IPR014710">
    <property type="entry name" value="RmlC-like_jellyroll"/>
</dbReference>
<dbReference type="InterPro" id="IPR018062">
    <property type="entry name" value="HTH_AraC-typ_CS"/>
</dbReference>